<reference evidence="1 2" key="1">
    <citation type="submission" date="2017-11" db="EMBL/GenBank/DDBJ databases">
        <title>De-novo sequencing of pomegranate (Punica granatum L.) genome.</title>
        <authorList>
            <person name="Akparov Z."/>
            <person name="Amiraslanov A."/>
            <person name="Hajiyeva S."/>
            <person name="Abbasov M."/>
            <person name="Kaur K."/>
            <person name="Hamwieh A."/>
            <person name="Solovyev V."/>
            <person name="Salamov A."/>
            <person name="Braich B."/>
            <person name="Kosarev P."/>
            <person name="Mahmoud A."/>
            <person name="Hajiyev E."/>
            <person name="Babayeva S."/>
            <person name="Izzatullayeva V."/>
            <person name="Mammadov A."/>
            <person name="Mammadov A."/>
            <person name="Sharifova S."/>
            <person name="Ojaghi J."/>
            <person name="Eynullazada K."/>
            <person name="Bayramov B."/>
            <person name="Abdulazimova A."/>
            <person name="Shahmuradov I."/>
        </authorList>
    </citation>
    <scope>NUCLEOTIDE SEQUENCE [LARGE SCALE GENOMIC DNA]</scope>
    <source>
        <strain evidence="2">cv. AG2017</strain>
        <tissue evidence="1">Leaf</tissue>
    </source>
</reference>
<organism evidence="1 2">
    <name type="scientific">Punica granatum</name>
    <name type="common">Pomegranate</name>
    <dbReference type="NCBI Taxonomy" id="22663"/>
    <lineage>
        <taxon>Eukaryota</taxon>
        <taxon>Viridiplantae</taxon>
        <taxon>Streptophyta</taxon>
        <taxon>Embryophyta</taxon>
        <taxon>Tracheophyta</taxon>
        <taxon>Spermatophyta</taxon>
        <taxon>Magnoliopsida</taxon>
        <taxon>eudicotyledons</taxon>
        <taxon>Gunneridae</taxon>
        <taxon>Pentapetalae</taxon>
        <taxon>rosids</taxon>
        <taxon>malvids</taxon>
        <taxon>Myrtales</taxon>
        <taxon>Lythraceae</taxon>
        <taxon>Punica</taxon>
    </lineage>
</organism>
<dbReference type="Proteomes" id="UP000233551">
    <property type="component" value="Unassembled WGS sequence"/>
</dbReference>
<protein>
    <submittedName>
        <fullName evidence="1">Uncharacterized protein</fullName>
    </submittedName>
</protein>
<keyword evidence="2" id="KW-1185">Reference proteome</keyword>
<dbReference type="AlphaFoldDB" id="A0A2I0K0I2"/>
<dbReference type="EMBL" id="PGOL01001064">
    <property type="protein sequence ID" value="PKI61226.1"/>
    <property type="molecule type" value="Genomic_DNA"/>
</dbReference>
<evidence type="ECO:0000313" key="2">
    <source>
        <dbReference type="Proteomes" id="UP000233551"/>
    </source>
</evidence>
<evidence type="ECO:0000313" key="1">
    <source>
        <dbReference type="EMBL" id="PKI61226.1"/>
    </source>
</evidence>
<sequence>MPHRTPEATSPPLILLPVNLCRWASARGRRIWPRHAQIRREREGANQGPLCSRDLLREVAESVRASYDFARGEVAKGASNDLA</sequence>
<proteinExistence type="predicted"/>
<comment type="caution">
    <text evidence="1">The sequence shown here is derived from an EMBL/GenBank/DDBJ whole genome shotgun (WGS) entry which is preliminary data.</text>
</comment>
<gene>
    <name evidence="1" type="ORF">CRG98_018374</name>
</gene>
<name>A0A2I0K0I2_PUNGR</name>
<accession>A0A2I0K0I2</accession>